<organism evidence="9 10">
    <name type="scientific">Pseudonocardia dioxanivorans (strain ATCC 55486 / DSM 44775 / JCM 13855 / CB1190)</name>
    <dbReference type="NCBI Taxonomy" id="675635"/>
    <lineage>
        <taxon>Bacteria</taxon>
        <taxon>Bacillati</taxon>
        <taxon>Actinomycetota</taxon>
        <taxon>Actinomycetes</taxon>
        <taxon>Pseudonocardiales</taxon>
        <taxon>Pseudonocardiaceae</taxon>
        <taxon>Pseudonocardia</taxon>
    </lineage>
</organism>
<dbReference type="EC" id="1.13.11.37" evidence="9"/>
<evidence type="ECO:0000259" key="7">
    <source>
        <dbReference type="Pfam" id="PF00775"/>
    </source>
</evidence>
<accession>F4CR57</accession>
<keyword evidence="10" id="KW-1185">Reference proteome</keyword>
<evidence type="ECO:0000256" key="6">
    <source>
        <dbReference type="ARBA" id="ARBA00023004"/>
    </source>
</evidence>
<evidence type="ECO:0000256" key="3">
    <source>
        <dbReference type="ARBA" id="ARBA00022723"/>
    </source>
</evidence>
<evidence type="ECO:0000256" key="4">
    <source>
        <dbReference type="ARBA" id="ARBA00022964"/>
    </source>
</evidence>
<protein>
    <submittedName>
        <fullName evidence="9">Hydroxyquinol 1,2-dioxygenase</fullName>
        <ecNumber evidence="9">1.13.11.37</ecNumber>
    </submittedName>
</protein>
<evidence type="ECO:0000313" key="10">
    <source>
        <dbReference type="Proteomes" id="UP000007809"/>
    </source>
</evidence>
<dbReference type="InterPro" id="IPR000627">
    <property type="entry name" value="Intradiol_dOase_C"/>
</dbReference>
<comment type="cofactor">
    <cofactor evidence="1">
        <name>Fe(3+)</name>
        <dbReference type="ChEBI" id="CHEBI:29034"/>
    </cofactor>
</comment>
<sequence length="274" mass="29586">MLDTDEKTITEAVLRAGTHGSDQRFRTVLDAVVRHLHELVREVSLTESEWAAAIGFLTRTGQLCTPERQEFILLSDVLGVTMLVDAVAHRRSRTATENSVLGPFYRSNRPSFDDGADISAGLPGTPLSVHLTVVDTDGVPVPGAAVDVWHADGDGHYDSDIPGIEGAAMRGLFHTSAEGRASFSTISPAPYPIPDDGPVGALMRASGRSVMRPGHLHVRIGAPGFAPLTTMLFREDDPYLDSDPVFGVKASLLTRYESDGDGETLRHTFVLDRE</sequence>
<dbReference type="Pfam" id="PF00775">
    <property type="entry name" value="Dioxygenase_C"/>
    <property type="match status" value="1"/>
</dbReference>
<reference evidence="9 10" key="1">
    <citation type="journal article" date="2011" name="J. Bacteriol.">
        <title>Genome sequence of the 1,4-dioxane-degrading Pseudonocardia dioxanivorans strain CB1190.</title>
        <authorList>
            <person name="Sales C.M."/>
            <person name="Mahendra S."/>
            <person name="Grostern A."/>
            <person name="Parales R.E."/>
            <person name="Goodwin L.A."/>
            <person name="Woyke T."/>
            <person name="Nolan M."/>
            <person name="Lapidus A."/>
            <person name="Chertkov O."/>
            <person name="Ovchinnikova G."/>
            <person name="Sczyrba A."/>
            <person name="Alvarez-Cohen L."/>
        </authorList>
    </citation>
    <scope>NUCLEOTIDE SEQUENCE [LARGE SCALE GENOMIC DNA]</scope>
    <source>
        <strain evidence="10">ATCC 55486 / DSM 44775 / JCM 13855 / CB1190</strain>
    </source>
</reference>
<dbReference type="PANTHER" id="PTHR33711:SF7">
    <property type="entry name" value="INTRADIOL RING-CLEAVAGE DIOXYGENASES DOMAIN-CONTAINING PROTEIN-RELATED"/>
    <property type="match status" value="1"/>
</dbReference>
<keyword evidence="4" id="KW-0223">Dioxygenase</keyword>
<proteinExistence type="inferred from homology"/>
<dbReference type="STRING" id="675635.Psed_2280"/>
<dbReference type="KEGG" id="pdx:Psed_2280"/>
<gene>
    <name evidence="9" type="ordered locus">Psed_2280</name>
</gene>
<dbReference type="HOGENOM" id="CLU_046727_1_1_11"/>
<evidence type="ECO:0000256" key="1">
    <source>
        <dbReference type="ARBA" id="ARBA00001965"/>
    </source>
</evidence>
<name>F4CR57_PSEUX</name>
<dbReference type="GO" id="GO:0009712">
    <property type="term" value="P:catechol-containing compound metabolic process"/>
    <property type="evidence" value="ECO:0007669"/>
    <property type="project" value="InterPro"/>
</dbReference>
<dbReference type="Gene3D" id="2.60.130.10">
    <property type="entry name" value="Aromatic compound dioxygenase"/>
    <property type="match status" value="1"/>
</dbReference>
<evidence type="ECO:0000256" key="5">
    <source>
        <dbReference type="ARBA" id="ARBA00023002"/>
    </source>
</evidence>
<evidence type="ECO:0000313" key="9">
    <source>
        <dbReference type="EMBL" id="AEA24494.1"/>
    </source>
</evidence>
<dbReference type="GO" id="GO:0018576">
    <property type="term" value="F:catechol 1,2-dioxygenase activity"/>
    <property type="evidence" value="ECO:0007669"/>
    <property type="project" value="InterPro"/>
</dbReference>
<feature type="domain" description="Catechol dioxygenase N-terminal" evidence="8">
    <location>
        <begin position="22"/>
        <end position="95"/>
    </location>
</feature>
<dbReference type="InterPro" id="IPR007535">
    <property type="entry name" value="Catechol_dOase_N"/>
</dbReference>
<keyword evidence="5 9" id="KW-0560">Oxidoreductase</keyword>
<dbReference type="AlphaFoldDB" id="F4CR57"/>
<dbReference type="eggNOG" id="COG3485">
    <property type="taxonomic scope" value="Bacteria"/>
</dbReference>
<feature type="domain" description="Intradiol ring-cleavage dioxygenases" evidence="7">
    <location>
        <begin position="102"/>
        <end position="269"/>
    </location>
</feature>
<dbReference type="InterPro" id="IPR050770">
    <property type="entry name" value="Intradiol_RC_Dioxygenase"/>
</dbReference>
<dbReference type="GO" id="GO:0047074">
    <property type="term" value="F:4-hydroxycatechol 1,2-dioxygenase activity"/>
    <property type="evidence" value="ECO:0007669"/>
    <property type="project" value="UniProtKB-EC"/>
</dbReference>
<dbReference type="SUPFAM" id="SSF49482">
    <property type="entry name" value="Aromatic compound dioxygenase"/>
    <property type="match status" value="1"/>
</dbReference>
<dbReference type="Pfam" id="PF04444">
    <property type="entry name" value="Dioxygenase_N"/>
    <property type="match status" value="1"/>
</dbReference>
<evidence type="ECO:0000259" key="8">
    <source>
        <dbReference type="Pfam" id="PF04444"/>
    </source>
</evidence>
<dbReference type="EMBL" id="CP002593">
    <property type="protein sequence ID" value="AEA24494.1"/>
    <property type="molecule type" value="Genomic_DNA"/>
</dbReference>
<dbReference type="RefSeq" id="WP_013674421.1">
    <property type="nucleotide sequence ID" value="NC_015312.1"/>
</dbReference>
<keyword evidence="3" id="KW-0479">Metal-binding</keyword>
<dbReference type="InterPro" id="IPR015889">
    <property type="entry name" value="Intradiol_dOase_core"/>
</dbReference>
<evidence type="ECO:0000256" key="2">
    <source>
        <dbReference type="ARBA" id="ARBA00007825"/>
    </source>
</evidence>
<comment type="similarity">
    <text evidence="2">Belongs to the intradiol ring-cleavage dioxygenase family.</text>
</comment>
<dbReference type="GO" id="GO:0008199">
    <property type="term" value="F:ferric iron binding"/>
    <property type="evidence" value="ECO:0007669"/>
    <property type="project" value="InterPro"/>
</dbReference>
<dbReference type="Proteomes" id="UP000007809">
    <property type="component" value="Chromosome"/>
</dbReference>
<keyword evidence="6" id="KW-0408">Iron</keyword>
<dbReference type="OrthoDB" id="9800887at2"/>
<dbReference type="PANTHER" id="PTHR33711">
    <property type="entry name" value="DIOXYGENASE, PUTATIVE (AFU_ORTHOLOGUE AFUA_2G02910)-RELATED"/>
    <property type="match status" value="1"/>
</dbReference>